<feature type="transmembrane region" description="Helical" evidence="5">
    <location>
        <begin position="330"/>
        <end position="347"/>
    </location>
</feature>
<reference evidence="7 8" key="1">
    <citation type="submission" date="2022-04" db="EMBL/GenBank/DDBJ databases">
        <title>Leucobacter sp. isolated from rhizosphere of onion.</title>
        <authorList>
            <person name="Won M."/>
            <person name="Lee C.-M."/>
            <person name="Woen H.-Y."/>
            <person name="Kwon S.-W."/>
        </authorList>
    </citation>
    <scope>NUCLEOTIDE SEQUENCE [LARGE SCALE GENOMIC DNA]</scope>
    <source>
        <strain evidence="7 8">H25R-14</strain>
    </source>
</reference>
<dbReference type="Proteomes" id="UP000831775">
    <property type="component" value="Chromosome"/>
</dbReference>
<feature type="transmembrane region" description="Helical" evidence="5">
    <location>
        <begin position="260"/>
        <end position="286"/>
    </location>
</feature>
<dbReference type="RefSeq" id="WP_244683914.1">
    <property type="nucleotide sequence ID" value="NZ_CP095043.1"/>
</dbReference>
<dbReference type="InterPro" id="IPR002328">
    <property type="entry name" value="ADH_Zn_CS"/>
</dbReference>
<keyword evidence="3 5" id="KW-1133">Transmembrane helix</keyword>
<dbReference type="PROSITE" id="PS00059">
    <property type="entry name" value="ADH_ZINC"/>
    <property type="match status" value="1"/>
</dbReference>
<feature type="transmembrane region" description="Helical" evidence="5">
    <location>
        <begin position="204"/>
        <end position="223"/>
    </location>
</feature>
<evidence type="ECO:0000256" key="5">
    <source>
        <dbReference type="SAM" id="Phobius"/>
    </source>
</evidence>
<dbReference type="InterPro" id="IPR049453">
    <property type="entry name" value="Memb_transporter_dom"/>
</dbReference>
<name>A0ABY4FS23_9MICO</name>
<sequence>MTRFSPSTGVVQAVRSLVQLPPGPGPRLAIAVRAAVSIAVPFGVLTLLGHEGIGLQTAAGAFVALFAAGAAAGERAKVLPIVGAALLACAALGTILTPWPWLLTAGLVVVAVGSAALAFAYRLGPPGPVFFVLIFGLAANITGVVDGERITPPSTFLCALAGGMVFSYLVALTPLVRRTERARPVRPLREVLPGPWLGRGEQQLVLRIALVAVLGAAISVWLLDPHRAYWTVSAGVAVVGLSAVRLHSFGRGLHRTVGTVLGAAVYLAIAPLAQVPIALVLLFPLLQFMIEIVVVRNYALALVFITPLVLLLTSAATGNADLFGTAGERVLDTLIGSLIAMLTGFVHRKRNPAR</sequence>
<organism evidence="7 8">
    <name type="scientific">Leucobacter rhizosphaerae</name>
    <dbReference type="NCBI Taxonomy" id="2932245"/>
    <lineage>
        <taxon>Bacteria</taxon>
        <taxon>Bacillati</taxon>
        <taxon>Actinomycetota</taxon>
        <taxon>Actinomycetes</taxon>
        <taxon>Micrococcales</taxon>
        <taxon>Microbacteriaceae</taxon>
        <taxon>Leucobacter</taxon>
    </lineage>
</organism>
<keyword evidence="2 5" id="KW-0812">Transmembrane</keyword>
<feature type="transmembrane region" description="Helical" evidence="5">
    <location>
        <begin position="78"/>
        <end position="96"/>
    </location>
</feature>
<accession>A0ABY4FS23</accession>
<feature type="transmembrane region" description="Helical" evidence="5">
    <location>
        <begin position="53"/>
        <end position="71"/>
    </location>
</feature>
<feature type="transmembrane region" description="Helical" evidence="5">
    <location>
        <begin position="153"/>
        <end position="176"/>
    </location>
</feature>
<evidence type="ECO:0000256" key="2">
    <source>
        <dbReference type="ARBA" id="ARBA00022692"/>
    </source>
</evidence>
<evidence type="ECO:0000256" key="1">
    <source>
        <dbReference type="ARBA" id="ARBA00004141"/>
    </source>
</evidence>
<keyword evidence="4 5" id="KW-0472">Membrane</keyword>
<gene>
    <name evidence="7" type="ORF">MUN76_08425</name>
</gene>
<dbReference type="Pfam" id="PF13515">
    <property type="entry name" value="FUSC_2"/>
    <property type="match status" value="1"/>
</dbReference>
<proteinExistence type="predicted"/>
<evidence type="ECO:0000313" key="8">
    <source>
        <dbReference type="Proteomes" id="UP000831775"/>
    </source>
</evidence>
<feature type="transmembrane region" description="Helical" evidence="5">
    <location>
        <begin position="102"/>
        <end position="121"/>
    </location>
</feature>
<dbReference type="EMBL" id="CP095043">
    <property type="protein sequence ID" value="UOQ59087.1"/>
    <property type="molecule type" value="Genomic_DNA"/>
</dbReference>
<evidence type="ECO:0000256" key="4">
    <source>
        <dbReference type="ARBA" id="ARBA00023136"/>
    </source>
</evidence>
<evidence type="ECO:0000313" key="7">
    <source>
        <dbReference type="EMBL" id="UOQ59087.1"/>
    </source>
</evidence>
<feature type="transmembrane region" description="Helical" evidence="5">
    <location>
        <begin position="128"/>
        <end position="147"/>
    </location>
</feature>
<feature type="transmembrane region" description="Helical" evidence="5">
    <location>
        <begin position="298"/>
        <end position="318"/>
    </location>
</feature>
<keyword evidence="8" id="KW-1185">Reference proteome</keyword>
<feature type="domain" description="Integral membrane bound transporter" evidence="6">
    <location>
        <begin position="216"/>
        <end position="342"/>
    </location>
</feature>
<comment type="subcellular location">
    <subcellularLocation>
        <location evidence="1">Membrane</location>
        <topology evidence="1">Multi-pass membrane protein</topology>
    </subcellularLocation>
</comment>
<evidence type="ECO:0000259" key="6">
    <source>
        <dbReference type="Pfam" id="PF13515"/>
    </source>
</evidence>
<protein>
    <submittedName>
        <fullName evidence="7">FUSC family protein</fullName>
    </submittedName>
</protein>
<evidence type="ECO:0000256" key="3">
    <source>
        <dbReference type="ARBA" id="ARBA00022989"/>
    </source>
</evidence>